<dbReference type="PROSITE" id="PS00600">
    <property type="entry name" value="AA_TRANSFER_CLASS_3"/>
    <property type="match status" value="1"/>
</dbReference>
<dbReference type="EMBL" id="JWIT01000025">
    <property type="protein sequence ID" value="KJF70915.1"/>
    <property type="molecule type" value="Genomic_DNA"/>
</dbReference>
<dbReference type="Gene3D" id="3.90.1150.10">
    <property type="entry name" value="Aspartate Aminotransferase, domain 1"/>
    <property type="match status" value="1"/>
</dbReference>
<dbReference type="SUPFAM" id="SSF53383">
    <property type="entry name" value="PLP-dependent transferases"/>
    <property type="match status" value="1"/>
</dbReference>
<dbReference type="PANTHER" id="PTHR42684:SF3">
    <property type="entry name" value="ADENOSYLMETHIONINE-8-AMINO-7-OXONONANOATE AMINOTRANSFERASE"/>
    <property type="match status" value="1"/>
</dbReference>
<keyword evidence="2 6" id="KW-0032">Aminotransferase</keyword>
<name>A0ABR5D1I6_9HYPH</name>
<dbReference type="PANTHER" id="PTHR42684">
    <property type="entry name" value="ADENOSYLMETHIONINE-8-AMINO-7-OXONONANOATE AMINOTRANSFERASE"/>
    <property type="match status" value="1"/>
</dbReference>
<dbReference type="NCBIfam" id="NF004767">
    <property type="entry name" value="PRK06105.1"/>
    <property type="match status" value="1"/>
</dbReference>
<accession>A0ABR5D1I6</accession>
<dbReference type="InterPro" id="IPR049704">
    <property type="entry name" value="Aminotrans_3_PPA_site"/>
</dbReference>
<reference evidence="6 7" key="1">
    <citation type="submission" date="2014-12" db="EMBL/GenBank/DDBJ databases">
        <authorList>
            <person name="Kuzmanovic N."/>
            <person name="Pulawska J."/>
            <person name="Obradovic A."/>
        </authorList>
    </citation>
    <scope>NUCLEOTIDE SEQUENCE [LARGE SCALE GENOMIC DNA]</scope>
    <source>
        <strain evidence="6 7">KFB 330</strain>
    </source>
</reference>
<evidence type="ECO:0000256" key="2">
    <source>
        <dbReference type="ARBA" id="ARBA00022576"/>
    </source>
</evidence>
<dbReference type="Proteomes" id="UP000032564">
    <property type="component" value="Unassembled WGS sequence"/>
</dbReference>
<comment type="cofactor">
    <cofactor evidence="1">
        <name>pyridoxal 5'-phosphate</name>
        <dbReference type="ChEBI" id="CHEBI:597326"/>
    </cofactor>
</comment>
<evidence type="ECO:0000256" key="1">
    <source>
        <dbReference type="ARBA" id="ARBA00001933"/>
    </source>
</evidence>
<evidence type="ECO:0000256" key="3">
    <source>
        <dbReference type="ARBA" id="ARBA00022679"/>
    </source>
</evidence>
<evidence type="ECO:0000256" key="5">
    <source>
        <dbReference type="RuleBase" id="RU003560"/>
    </source>
</evidence>
<dbReference type="InterPro" id="IPR015422">
    <property type="entry name" value="PyrdxlP-dep_Trfase_small"/>
</dbReference>
<proteinExistence type="inferred from homology"/>
<dbReference type="InterPro" id="IPR015421">
    <property type="entry name" value="PyrdxlP-dep_Trfase_major"/>
</dbReference>
<dbReference type="Pfam" id="PF00202">
    <property type="entry name" value="Aminotran_3"/>
    <property type="match status" value="1"/>
</dbReference>
<keyword evidence="4 5" id="KW-0663">Pyridoxal phosphate</keyword>
<dbReference type="RefSeq" id="WP_045023082.1">
    <property type="nucleotide sequence ID" value="NZ_JWIT01000025.1"/>
</dbReference>
<evidence type="ECO:0000256" key="4">
    <source>
        <dbReference type="ARBA" id="ARBA00022898"/>
    </source>
</evidence>
<dbReference type="CDD" id="cd00610">
    <property type="entry name" value="OAT_like"/>
    <property type="match status" value="1"/>
</dbReference>
<protein>
    <submittedName>
        <fullName evidence="6">Aminotransferase</fullName>
    </submittedName>
</protein>
<comment type="similarity">
    <text evidence="5">Belongs to the class-III pyridoxal-phosphate-dependent aminotransferase family.</text>
</comment>
<dbReference type="InterPro" id="IPR005814">
    <property type="entry name" value="Aminotrans_3"/>
</dbReference>
<evidence type="ECO:0000313" key="7">
    <source>
        <dbReference type="Proteomes" id="UP000032564"/>
    </source>
</evidence>
<keyword evidence="3" id="KW-0808">Transferase</keyword>
<sequence length="452" mass="49588">MEARDIAHVLHCATDAVVHAEIGPTVIVRGEGVFVYDSEGKRYLEGMSGMWSAGLGFSEKRLGEAAKRQMDTLPFYHIFAHRSTPIVIDLAEKLIQIAPVPMSKVFFTNSGSEANDTVMKFLWYRARAMGKPEKRKIITRHRAYHGATIGTVCLTGLEVNHRNFDLLVSDVIRLTCPHLYRDGLPDETEEEFSTRLASELEQKILEEGPETVAAFIAEPVMGGGGVIVPPAGYWEKMQAVLKKYDILLIADEVINGFGRTGKMFGSELYGIEPDVIVLSKQLTSSYIPFAAILMNEKFVNPIMQASHELGGLFHGFTNCGHPVASAVALETIKIVEERNLPAWAEAMGERLRAGLSKYLSHPLVGEVRGVGLLAAVELVTDKVTKAGLGRVGKLAEIAADKMHDHGVITRPVYDALIFCPPMIISEEEVELIVDTLGRTLDELLADIKAIPA</sequence>
<gene>
    <name evidence="6" type="ORF">RP75_23870</name>
</gene>
<dbReference type="GO" id="GO:0008483">
    <property type="term" value="F:transaminase activity"/>
    <property type="evidence" value="ECO:0007669"/>
    <property type="project" value="UniProtKB-KW"/>
</dbReference>
<keyword evidence="7" id="KW-1185">Reference proteome</keyword>
<dbReference type="InterPro" id="IPR015424">
    <property type="entry name" value="PyrdxlP-dep_Trfase"/>
</dbReference>
<comment type="caution">
    <text evidence="6">The sequence shown here is derived from an EMBL/GenBank/DDBJ whole genome shotgun (WGS) entry which is preliminary data.</text>
</comment>
<evidence type="ECO:0000313" key="6">
    <source>
        <dbReference type="EMBL" id="KJF70915.1"/>
    </source>
</evidence>
<dbReference type="Gene3D" id="3.40.640.10">
    <property type="entry name" value="Type I PLP-dependent aspartate aminotransferase-like (Major domain)"/>
    <property type="match status" value="1"/>
</dbReference>
<dbReference type="PIRSF" id="PIRSF000521">
    <property type="entry name" value="Transaminase_4ab_Lys_Orn"/>
    <property type="match status" value="1"/>
</dbReference>
<organism evidence="6 7">
    <name type="scientific">Agrobacterium arsenijevicii</name>
    <dbReference type="NCBI Taxonomy" id="1585697"/>
    <lineage>
        <taxon>Bacteria</taxon>
        <taxon>Pseudomonadati</taxon>
        <taxon>Pseudomonadota</taxon>
        <taxon>Alphaproteobacteria</taxon>
        <taxon>Hyphomicrobiales</taxon>
        <taxon>Rhizobiaceae</taxon>
        <taxon>Rhizobium/Agrobacterium group</taxon>
        <taxon>Agrobacterium</taxon>
    </lineage>
</organism>